<protein>
    <submittedName>
        <fullName evidence="9">Carbohydrate ABC transporter permease</fullName>
    </submittedName>
</protein>
<keyword evidence="3" id="KW-1003">Cell membrane</keyword>
<dbReference type="GO" id="GO:0055085">
    <property type="term" value="P:transmembrane transport"/>
    <property type="evidence" value="ECO:0007669"/>
    <property type="project" value="InterPro"/>
</dbReference>
<feature type="transmembrane region" description="Helical" evidence="7">
    <location>
        <begin position="181"/>
        <end position="203"/>
    </location>
</feature>
<keyword evidence="4 7" id="KW-0812">Transmembrane</keyword>
<keyword evidence="10" id="KW-1185">Reference proteome</keyword>
<dbReference type="PANTHER" id="PTHR43744:SF9">
    <property type="entry name" value="POLYGALACTURONAN_RHAMNOGALACTURONAN TRANSPORT SYSTEM PERMEASE PROTEIN YTCP"/>
    <property type="match status" value="1"/>
</dbReference>
<feature type="transmembrane region" description="Helical" evidence="7">
    <location>
        <begin position="259"/>
        <end position="276"/>
    </location>
</feature>
<evidence type="ECO:0000256" key="4">
    <source>
        <dbReference type="ARBA" id="ARBA00022692"/>
    </source>
</evidence>
<dbReference type="Proteomes" id="UP000309676">
    <property type="component" value="Unassembled WGS sequence"/>
</dbReference>
<name>A0A5R9GAF6_9BACL</name>
<evidence type="ECO:0000256" key="3">
    <source>
        <dbReference type="ARBA" id="ARBA00022475"/>
    </source>
</evidence>
<feature type="transmembrane region" description="Helical" evidence="7">
    <location>
        <begin position="77"/>
        <end position="96"/>
    </location>
</feature>
<feature type="transmembrane region" description="Helical" evidence="7">
    <location>
        <begin position="12"/>
        <end position="33"/>
    </location>
</feature>
<evidence type="ECO:0000259" key="8">
    <source>
        <dbReference type="PROSITE" id="PS50928"/>
    </source>
</evidence>
<comment type="similarity">
    <text evidence="7">Belongs to the binding-protein-dependent transport system permease family.</text>
</comment>
<organism evidence="9 10">
    <name type="scientific">Paenibacillus antri</name>
    <dbReference type="NCBI Taxonomy" id="2582848"/>
    <lineage>
        <taxon>Bacteria</taxon>
        <taxon>Bacillati</taxon>
        <taxon>Bacillota</taxon>
        <taxon>Bacilli</taxon>
        <taxon>Bacillales</taxon>
        <taxon>Paenibacillaceae</taxon>
        <taxon>Paenibacillus</taxon>
    </lineage>
</organism>
<dbReference type="InterPro" id="IPR000515">
    <property type="entry name" value="MetI-like"/>
</dbReference>
<dbReference type="EMBL" id="VCIW01000002">
    <property type="protein sequence ID" value="TLS53432.1"/>
    <property type="molecule type" value="Genomic_DNA"/>
</dbReference>
<keyword evidence="2 7" id="KW-0813">Transport</keyword>
<evidence type="ECO:0000313" key="9">
    <source>
        <dbReference type="EMBL" id="TLS53432.1"/>
    </source>
</evidence>
<dbReference type="PANTHER" id="PTHR43744">
    <property type="entry name" value="ABC TRANSPORTER PERMEASE PROTEIN MG189-RELATED-RELATED"/>
    <property type="match status" value="1"/>
</dbReference>
<dbReference type="PROSITE" id="PS50928">
    <property type="entry name" value="ABC_TM1"/>
    <property type="match status" value="1"/>
</dbReference>
<reference evidence="9 10" key="1">
    <citation type="submission" date="2019-05" db="EMBL/GenBank/DDBJ databases">
        <authorList>
            <person name="Narsing Rao M.P."/>
            <person name="Li W.J."/>
        </authorList>
    </citation>
    <scope>NUCLEOTIDE SEQUENCE [LARGE SCALE GENOMIC DNA]</scope>
    <source>
        <strain evidence="9 10">SYSU_K30003</strain>
    </source>
</reference>
<evidence type="ECO:0000256" key="2">
    <source>
        <dbReference type="ARBA" id="ARBA00022448"/>
    </source>
</evidence>
<evidence type="ECO:0000256" key="6">
    <source>
        <dbReference type="ARBA" id="ARBA00023136"/>
    </source>
</evidence>
<comment type="caution">
    <text evidence="9">The sequence shown here is derived from an EMBL/GenBank/DDBJ whole genome shotgun (WGS) entry which is preliminary data.</text>
</comment>
<feature type="transmembrane region" description="Helical" evidence="7">
    <location>
        <begin position="140"/>
        <end position="160"/>
    </location>
</feature>
<keyword evidence="5 7" id="KW-1133">Transmembrane helix</keyword>
<dbReference type="Pfam" id="PF00528">
    <property type="entry name" value="BPD_transp_1"/>
    <property type="match status" value="1"/>
</dbReference>
<sequence>MRSAFSEKLFYGLNYAILAAAGLSCLLPLLHLVSLSLSGKTAVMSGFVGIWPIDATFESYALLFQGTPVVRAMLNNVTITAFGVLYSMIFTILAAYPLSRKVFFGRRYLTLAIVFTMLFQGGLIPSYLVVKQLGLIDSYWALWLPGLVSTFNMLIMRTFFENIPEELDEAARMDGCTEWRLLLRIYLPLSLPMLATIGLFYGVSFWNSFFNVLIYMNSPAKYNLTVLIQQMVQSQTILQEFNTMSQLEEVNVTPEGMKAAGIMVMILPMLIVYPLLQKYFVKGVMIGAVKG</sequence>
<gene>
    <name evidence="9" type="ORF">FE782_03955</name>
</gene>
<evidence type="ECO:0000256" key="5">
    <source>
        <dbReference type="ARBA" id="ARBA00022989"/>
    </source>
</evidence>
<accession>A0A5R9GAF6</accession>
<evidence type="ECO:0000256" key="1">
    <source>
        <dbReference type="ARBA" id="ARBA00004651"/>
    </source>
</evidence>
<dbReference type="SUPFAM" id="SSF161098">
    <property type="entry name" value="MetI-like"/>
    <property type="match status" value="1"/>
</dbReference>
<dbReference type="OrthoDB" id="2563390at2"/>
<dbReference type="AlphaFoldDB" id="A0A5R9GAF6"/>
<keyword evidence="6 7" id="KW-0472">Membrane</keyword>
<dbReference type="GO" id="GO:0005886">
    <property type="term" value="C:plasma membrane"/>
    <property type="evidence" value="ECO:0007669"/>
    <property type="project" value="UniProtKB-SubCell"/>
</dbReference>
<evidence type="ECO:0000256" key="7">
    <source>
        <dbReference type="RuleBase" id="RU363032"/>
    </source>
</evidence>
<feature type="transmembrane region" description="Helical" evidence="7">
    <location>
        <begin position="108"/>
        <end position="128"/>
    </location>
</feature>
<comment type="subcellular location">
    <subcellularLocation>
        <location evidence="1 7">Cell membrane</location>
        <topology evidence="1 7">Multi-pass membrane protein</topology>
    </subcellularLocation>
</comment>
<dbReference type="PROSITE" id="PS51257">
    <property type="entry name" value="PROKAR_LIPOPROTEIN"/>
    <property type="match status" value="1"/>
</dbReference>
<dbReference type="RefSeq" id="WP_138192721.1">
    <property type="nucleotide sequence ID" value="NZ_VCIW01000002.1"/>
</dbReference>
<evidence type="ECO:0000313" key="10">
    <source>
        <dbReference type="Proteomes" id="UP000309676"/>
    </source>
</evidence>
<dbReference type="InterPro" id="IPR035906">
    <property type="entry name" value="MetI-like_sf"/>
</dbReference>
<proteinExistence type="inferred from homology"/>
<dbReference type="CDD" id="cd06261">
    <property type="entry name" value="TM_PBP2"/>
    <property type="match status" value="1"/>
</dbReference>
<feature type="domain" description="ABC transmembrane type-1" evidence="8">
    <location>
        <begin position="73"/>
        <end position="276"/>
    </location>
</feature>
<dbReference type="Gene3D" id="1.10.3720.10">
    <property type="entry name" value="MetI-like"/>
    <property type="match status" value="1"/>
</dbReference>